<feature type="transmembrane region" description="Helical" evidence="9">
    <location>
        <begin position="274"/>
        <end position="293"/>
    </location>
</feature>
<keyword evidence="5 9" id="KW-0808">Transferase</keyword>
<feature type="compositionally biased region" description="Low complexity" evidence="10">
    <location>
        <begin position="52"/>
        <end position="61"/>
    </location>
</feature>
<sequence>MAATFSVSQTSSIALNLKKYGSPLSKSLPKPYIESFQLQNTKKSPPPPPKNFPQTKTVPGSSFNFNKSSFLSRINTLNKPPKVSASTETVVEEKLVEADKLAVSLIRLLPEKIQPYAYLARLHRPIGAVLIAWPCIWAIALAAEPGSLPDWKMVALFSLVAFWTKNIACTINDYFDKDFDSQVERTKGRPIASGAITGLQALIFLGIQLVLGFAFLQPVNQLSRLLWVSWLPLIFTYPLMKRVTFWPQAHLGFSANWGVLCSWAAIRGSLQPAIVFPLLIGCFFWMLIIDTIYAHEDKTDDVKAGVKSTALFLGDSTKLWNIVFGVASIASFALSGFNANIGWPFYALMLPAAAQFAWQIWTVDLDNPADCDRKFRSNEYFGAIVFIAILFGKLFS</sequence>
<dbReference type="GO" id="GO:0005743">
    <property type="term" value="C:mitochondrial inner membrane"/>
    <property type="evidence" value="ECO:0007669"/>
    <property type="project" value="UniProtKB-SubCell"/>
</dbReference>
<dbReference type="PROSITE" id="PS00943">
    <property type="entry name" value="UBIA"/>
    <property type="match status" value="1"/>
</dbReference>
<evidence type="ECO:0000256" key="5">
    <source>
        <dbReference type="ARBA" id="ARBA00022679"/>
    </source>
</evidence>
<dbReference type="PANTHER" id="PTHR11048">
    <property type="entry name" value="PRENYLTRANSFERASES"/>
    <property type="match status" value="1"/>
</dbReference>
<keyword evidence="9" id="KW-0999">Mitochondrion inner membrane</keyword>
<feature type="transmembrane region" description="Helical" evidence="9">
    <location>
        <begin position="343"/>
        <end position="365"/>
    </location>
</feature>
<keyword evidence="8 9" id="KW-0472">Membrane</keyword>
<comment type="function">
    <text evidence="9">Catalyzes the prenylation of para-hydroxybenzoate (PHB) with an all-trans polyprenyl group. Mediates the second step in the final reaction sequence of coenzyme Q (CoQ) biosynthesis, which is the condensation of the polyisoprenoid side chain with PHB, generating the first membrane-bound Q intermediate.</text>
</comment>
<feature type="region of interest" description="Disordered" evidence="10">
    <location>
        <begin position="36"/>
        <end position="61"/>
    </location>
</feature>
<dbReference type="CDD" id="cd13959">
    <property type="entry name" value="PT_UbiA_COQ2"/>
    <property type="match status" value="1"/>
</dbReference>
<evidence type="ECO:0000256" key="9">
    <source>
        <dbReference type="HAMAP-Rule" id="MF_03189"/>
    </source>
</evidence>
<gene>
    <name evidence="11" type="ORF">OLC1_LOCUS21997</name>
</gene>
<evidence type="ECO:0000256" key="10">
    <source>
        <dbReference type="SAM" id="MobiDB-lite"/>
    </source>
</evidence>
<dbReference type="InterPro" id="IPR030470">
    <property type="entry name" value="UbiA_prenylTrfase_CS"/>
</dbReference>
<feature type="transmembrane region" description="Helical" evidence="9">
    <location>
        <begin position="126"/>
        <end position="143"/>
    </location>
</feature>
<evidence type="ECO:0000256" key="3">
    <source>
        <dbReference type="ARBA" id="ARBA00005179"/>
    </source>
</evidence>
<keyword evidence="12" id="KW-1185">Reference proteome</keyword>
<keyword evidence="9" id="KW-0496">Mitochondrion</keyword>
<keyword evidence="7 9" id="KW-1133">Transmembrane helix</keyword>
<accession>A0AAV1E5J1</accession>
<dbReference type="Gene3D" id="1.10.357.140">
    <property type="entry name" value="UbiA prenyltransferase"/>
    <property type="match status" value="1"/>
</dbReference>
<evidence type="ECO:0000256" key="4">
    <source>
        <dbReference type="ARBA" id="ARBA00005985"/>
    </source>
</evidence>
<dbReference type="GO" id="GO:0008299">
    <property type="term" value="P:isoprenoid biosynthetic process"/>
    <property type="evidence" value="ECO:0007669"/>
    <property type="project" value="UniProtKB-UniRule"/>
</dbReference>
<feature type="transmembrane region" description="Helical" evidence="9">
    <location>
        <begin position="319"/>
        <end position="337"/>
    </location>
</feature>
<dbReference type="InterPro" id="IPR006370">
    <property type="entry name" value="HB_polyprenyltransferase-like"/>
</dbReference>
<keyword evidence="9" id="KW-0414">Isoprene biosynthesis</keyword>
<feature type="transmembrane region" description="Helical" evidence="9">
    <location>
        <begin position="251"/>
        <end position="268"/>
    </location>
</feature>
<evidence type="ECO:0000256" key="2">
    <source>
        <dbReference type="ARBA" id="ARBA00004141"/>
    </source>
</evidence>
<dbReference type="Pfam" id="PF01040">
    <property type="entry name" value="UbiA"/>
    <property type="match status" value="1"/>
</dbReference>
<dbReference type="Proteomes" id="UP001161247">
    <property type="component" value="Chromosome 8"/>
</dbReference>
<reference evidence="11" key="1">
    <citation type="submission" date="2023-03" db="EMBL/GenBank/DDBJ databases">
        <authorList>
            <person name="Julca I."/>
        </authorList>
    </citation>
    <scope>NUCLEOTIDE SEQUENCE</scope>
</reference>
<dbReference type="FunFam" id="1.10.357.140:FF:000008">
    <property type="entry name" value="4-hydroxybenzoate octaprenyltransferase"/>
    <property type="match status" value="1"/>
</dbReference>
<name>A0AAV1E5J1_OLDCO</name>
<dbReference type="EMBL" id="OX459125">
    <property type="protein sequence ID" value="CAI9115466.1"/>
    <property type="molecule type" value="Genomic_DNA"/>
</dbReference>
<dbReference type="InterPro" id="IPR044878">
    <property type="entry name" value="UbiA_sf"/>
</dbReference>
<dbReference type="InterPro" id="IPR000537">
    <property type="entry name" value="UbiA_prenyltransferase"/>
</dbReference>
<comment type="pathway">
    <text evidence="9">Cofactor biosynthesis; ubiquinone biosynthesis.</text>
</comment>
<proteinExistence type="inferred from homology"/>
<comment type="pathway">
    <text evidence="3">Secondary metabolite biosynthesis.</text>
</comment>
<evidence type="ECO:0000313" key="11">
    <source>
        <dbReference type="EMBL" id="CAI9115466.1"/>
    </source>
</evidence>
<dbReference type="PANTHER" id="PTHR11048:SF28">
    <property type="entry name" value="4-HYDROXYBENZOATE POLYPRENYLTRANSFERASE, MITOCHONDRIAL"/>
    <property type="match status" value="1"/>
</dbReference>
<evidence type="ECO:0000313" key="12">
    <source>
        <dbReference type="Proteomes" id="UP001161247"/>
    </source>
</evidence>
<dbReference type="GO" id="GO:0008412">
    <property type="term" value="F:4-hydroxybenzoate polyprenyltransferase activity"/>
    <property type="evidence" value="ECO:0007669"/>
    <property type="project" value="UniProtKB-EC"/>
</dbReference>
<evidence type="ECO:0000256" key="7">
    <source>
        <dbReference type="ARBA" id="ARBA00022989"/>
    </source>
</evidence>
<comment type="catalytic activity">
    <reaction evidence="9">
        <text>an all-trans-polyprenyl diphosphate + 4-hydroxybenzoate = a 4-hydroxy-3-(all-trans-polyprenyl)benzoate + diphosphate</text>
        <dbReference type="Rhea" id="RHEA:44504"/>
        <dbReference type="Rhea" id="RHEA-COMP:9514"/>
        <dbReference type="Rhea" id="RHEA-COMP:9564"/>
        <dbReference type="ChEBI" id="CHEBI:17879"/>
        <dbReference type="ChEBI" id="CHEBI:33019"/>
        <dbReference type="ChEBI" id="CHEBI:58914"/>
        <dbReference type="ChEBI" id="CHEBI:78396"/>
        <dbReference type="EC" id="2.5.1.39"/>
    </reaction>
</comment>
<protein>
    <recommendedName>
        <fullName evidence="9">4-hydroxybenzoate polyprenyltransferase, mitochondrial</fullName>
        <shortName evidence="9">4-HB polyprenyltransferase</shortName>
        <ecNumber evidence="9">2.5.1.39</ecNumber>
    </recommendedName>
    <alternativeName>
        <fullName evidence="9">Para-hydroxybenzoate--polyprenyltransferase</fullName>
        <shortName evidence="9">PHB:PPT</shortName>
        <shortName evidence="9">PHB:polyprenyltransferase</shortName>
    </alternativeName>
</protein>
<dbReference type="EC" id="2.5.1.39" evidence="9"/>
<keyword evidence="9" id="KW-0831">Ubiquinone biosynthesis</keyword>
<dbReference type="NCBIfam" id="TIGR01474">
    <property type="entry name" value="ubiA_proteo"/>
    <property type="match status" value="1"/>
</dbReference>
<feature type="transmembrane region" description="Helical" evidence="9">
    <location>
        <begin position="196"/>
        <end position="216"/>
    </location>
</feature>
<dbReference type="GO" id="GO:0006744">
    <property type="term" value="P:ubiquinone biosynthetic process"/>
    <property type="evidence" value="ECO:0007669"/>
    <property type="project" value="UniProtKB-UniRule"/>
</dbReference>
<dbReference type="HAMAP" id="MF_01635">
    <property type="entry name" value="UbiA"/>
    <property type="match status" value="1"/>
</dbReference>
<dbReference type="InterPro" id="IPR039653">
    <property type="entry name" value="Prenyltransferase"/>
</dbReference>
<organism evidence="11 12">
    <name type="scientific">Oldenlandia corymbosa var. corymbosa</name>
    <dbReference type="NCBI Taxonomy" id="529605"/>
    <lineage>
        <taxon>Eukaryota</taxon>
        <taxon>Viridiplantae</taxon>
        <taxon>Streptophyta</taxon>
        <taxon>Embryophyta</taxon>
        <taxon>Tracheophyta</taxon>
        <taxon>Spermatophyta</taxon>
        <taxon>Magnoliopsida</taxon>
        <taxon>eudicotyledons</taxon>
        <taxon>Gunneridae</taxon>
        <taxon>Pentapetalae</taxon>
        <taxon>asterids</taxon>
        <taxon>lamiids</taxon>
        <taxon>Gentianales</taxon>
        <taxon>Rubiaceae</taxon>
        <taxon>Rubioideae</taxon>
        <taxon>Spermacoceae</taxon>
        <taxon>Hedyotis-Oldenlandia complex</taxon>
        <taxon>Oldenlandia</taxon>
    </lineage>
</organism>
<keyword evidence="6 9" id="KW-0812">Transmembrane</keyword>
<feature type="transmembrane region" description="Helical" evidence="9">
    <location>
        <begin position="155"/>
        <end position="175"/>
    </location>
</feature>
<comment type="cofactor">
    <cofactor evidence="1 9">
        <name>Mg(2+)</name>
        <dbReference type="ChEBI" id="CHEBI:18420"/>
    </cofactor>
</comment>
<evidence type="ECO:0000256" key="1">
    <source>
        <dbReference type="ARBA" id="ARBA00001946"/>
    </source>
</evidence>
<dbReference type="AlphaFoldDB" id="A0AAV1E5J1"/>
<evidence type="ECO:0000256" key="8">
    <source>
        <dbReference type="ARBA" id="ARBA00023136"/>
    </source>
</evidence>
<feature type="transmembrane region" description="Helical" evidence="9">
    <location>
        <begin position="377"/>
        <end position="395"/>
    </location>
</feature>
<evidence type="ECO:0000256" key="6">
    <source>
        <dbReference type="ARBA" id="ARBA00022692"/>
    </source>
</evidence>
<comment type="subcellular location">
    <subcellularLocation>
        <location evidence="2">Membrane</location>
        <topology evidence="2">Multi-pass membrane protein</topology>
    </subcellularLocation>
    <subcellularLocation>
        <location evidence="9">Mitochondrion inner membrane</location>
        <topology evidence="9">Multi-pass membrane protein</topology>
        <orientation evidence="9">Matrix side</orientation>
    </subcellularLocation>
</comment>
<comment type="similarity">
    <text evidence="4 9">Belongs to the UbiA prenyltransferase family.</text>
</comment>